<evidence type="ECO:0000259" key="2">
    <source>
        <dbReference type="Pfam" id="PF13542"/>
    </source>
</evidence>
<dbReference type="Proteomes" id="UP000199107">
    <property type="component" value="Unassembled WGS sequence"/>
</dbReference>
<dbReference type="STRING" id="48727.SAMN05192555_1401"/>
<dbReference type="OrthoDB" id="46712at2"/>
<evidence type="ECO:0000259" key="1">
    <source>
        <dbReference type="Pfam" id="PF01610"/>
    </source>
</evidence>
<evidence type="ECO:0000313" key="5">
    <source>
        <dbReference type="Proteomes" id="UP000199107"/>
    </source>
</evidence>
<dbReference type="NCBIfam" id="NF033550">
    <property type="entry name" value="transpos_ISL3"/>
    <property type="match status" value="1"/>
</dbReference>
<evidence type="ECO:0000313" key="4">
    <source>
        <dbReference type="EMBL" id="SDM96905.1"/>
    </source>
</evidence>
<keyword evidence="5" id="KW-1185">Reference proteome</keyword>
<feature type="domain" description="Transposase IS204/IS1001/IS1096/IS1165 DDE" evidence="1">
    <location>
        <begin position="158"/>
        <end position="401"/>
    </location>
</feature>
<proteinExistence type="predicted"/>
<dbReference type="EMBL" id="FNGH01000040">
    <property type="protein sequence ID" value="SDM96905.1"/>
    <property type="molecule type" value="Genomic_DNA"/>
</dbReference>
<protein>
    <submittedName>
        <fullName evidence="4">Transposase</fullName>
    </submittedName>
</protein>
<dbReference type="Pfam" id="PF01610">
    <property type="entry name" value="DDE_Tnp_ISL3"/>
    <property type="match status" value="1"/>
</dbReference>
<feature type="domain" description="Transposase IS204/IS1001/IS1096/IS1165 zinc-finger" evidence="3">
    <location>
        <begin position="47"/>
        <end position="88"/>
    </location>
</feature>
<dbReference type="InterPro" id="IPR047951">
    <property type="entry name" value="Transpos_ISL3"/>
</dbReference>
<reference evidence="5" key="1">
    <citation type="submission" date="2016-10" db="EMBL/GenBank/DDBJ databases">
        <authorList>
            <person name="Varghese N."/>
            <person name="Submissions S."/>
        </authorList>
    </citation>
    <scope>NUCLEOTIDE SEQUENCE [LARGE SCALE GENOMIC DNA]</scope>
    <source>
        <strain evidence="5">AAP</strain>
    </source>
</reference>
<organism evidence="4 5">
    <name type="scientific">Franzmannia pantelleriensis</name>
    <dbReference type="NCBI Taxonomy" id="48727"/>
    <lineage>
        <taxon>Bacteria</taxon>
        <taxon>Pseudomonadati</taxon>
        <taxon>Pseudomonadota</taxon>
        <taxon>Gammaproteobacteria</taxon>
        <taxon>Oceanospirillales</taxon>
        <taxon>Halomonadaceae</taxon>
        <taxon>Franzmannia</taxon>
    </lineage>
</organism>
<accession>A0A1G9XL32</accession>
<gene>
    <name evidence="4" type="ORF">SAMN05192555_1401</name>
</gene>
<feature type="domain" description="Transposase IS204/IS1001/IS1096/IS1165 helix-turn-helix" evidence="2">
    <location>
        <begin position="94"/>
        <end position="143"/>
    </location>
</feature>
<dbReference type="RefSeq" id="WP_089660781.1">
    <property type="nucleotide sequence ID" value="NZ_FNGH01000040.1"/>
</dbReference>
<name>A0A1G9XL32_9GAMM</name>
<dbReference type="Pfam" id="PF13542">
    <property type="entry name" value="HTH_Tnp_ISL3"/>
    <property type="match status" value="1"/>
</dbReference>
<dbReference type="InterPro" id="IPR032877">
    <property type="entry name" value="Transposase_HTH"/>
</dbReference>
<dbReference type="InterPro" id="IPR002560">
    <property type="entry name" value="Transposase_DDE"/>
</dbReference>
<dbReference type="Pfam" id="PF14690">
    <property type="entry name" value="Zn_ribbon_ISL3"/>
    <property type="match status" value="1"/>
</dbReference>
<sequence length="418" mass="47270">MDGTQILTLGLGLEAPWVLKDQHLDTSVSPHRLDLYVEAERGSLYPCPECGKACPAHDFADKTWRHLNFFQHHCYLHARVPRTQCPEHGVKRIEVPWARPGSDFTLLFEQAAMSLVKEMPVLAVSRQLEISDKRLWRIVHHYVGRMLGDLDLSRVTTVGVDETASRRGHCYVTVFLDMQRKQEPVLFAVPGHGKDAIKAFRAFLADHGGDPDNVVEVVCDMSQAFLSGVAQHLPNAEVTVDWFHIVQTFTKALDEVRKKERREKGHPKALRWAVLKSLDNGNLTAKQIAALQELVADRGATADAWVIKEKLRWIQQAPTPRAARWRITNYLNVMREAVTGQALLKPMAKALTTLERHAEQVVRRWMSGLTNARLEGMNGLFQAARSRARGYRNEANFIAMIYLIGSPVGRMLDHTKSI</sequence>
<dbReference type="InterPro" id="IPR029261">
    <property type="entry name" value="Transposase_Znf"/>
</dbReference>
<evidence type="ECO:0000259" key="3">
    <source>
        <dbReference type="Pfam" id="PF14690"/>
    </source>
</evidence>
<dbReference type="PANTHER" id="PTHR33498">
    <property type="entry name" value="TRANSPOSASE FOR INSERTION SEQUENCE ELEMENT IS1557"/>
    <property type="match status" value="1"/>
</dbReference>
<dbReference type="AlphaFoldDB" id="A0A1G9XL32"/>
<dbReference type="PANTHER" id="PTHR33498:SF1">
    <property type="entry name" value="TRANSPOSASE FOR INSERTION SEQUENCE ELEMENT IS1557"/>
    <property type="match status" value="1"/>
</dbReference>